<evidence type="ECO:0000313" key="1">
    <source>
        <dbReference type="EMBL" id="KRX35338.1"/>
    </source>
</evidence>
<protein>
    <submittedName>
        <fullName evidence="1">Uncharacterized protein</fullName>
    </submittedName>
</protein>
<sequence>METNEQRLSTTQTPTTITQHSKEIADQNHSFFYASSSLSYHTSPTVLIVNFQQSPPRWTMVHHDDWAGSTKISDLTEIVIIPLEIFTRAERATPPMPS</sequence>
<comment type="caution">
    <text evidence="1">The sequence shown here is derived from an EMBL/GenBank/DDBJ whole genome shotgun (WGS) entry which is preliminary data.</text>
</comment>
<gene>
    <name evidence="1" type="ORF">T05_2492</name>
</gene>
<evidence type="ECO:0000313" key="2">
    <source>
        <dbReference type="Proteomes" id="UP000055048"/>
    </source>
</evidence>
<proteinExistence type="predicted"/>
<dbReference type="OrthoDB" id="5934457at2759"/>
<dbReference type="AlphaFoldDB" id="A0A0V0T8S3"/>
<reference evidence="1 2" key="1">
    <citation type="submission" date="2015-01" db="EMBL/GenBank/DDBJ databases">
        <title>Evolution of Trichinella species and genotypes.</title>
        <authorList>
            <person name="Korhonen P.K."/>
            <person name="Edoardo P."/>
            <person name="Giuseppe L.R."/>
            <person name="Gasser R.B."/>
        </authorList>
    </citation>
    <scope>NUCLEOTIDE SEQUENCE [LARGE SCALE GENOMIC DNA]</scope>
    <source>
        <strain evidence="1">ISS417</strain>
    </source>
</reference>
<accession>A0A0V0T8S3</accession>
<dbReference type="Proteomes" id="UP000055048">
    <property type="component" value="Unassembled WGS sequence"/>
</dbReference>
<organism evidence="1 2">
    <name type="scientific">Trichinella murrelli</name>
    <dbReference type="NCBI Taxonomy" id="144512"/>
    <lineage>
        <taxon>Eukaryota</taxon>
        <taxon>Metazoa</taxon>
        <taxon>Ecdysozoa</taxon>
        <taxon>Nematoda</taxon>
        <taxon>Enoplea</taxon>
        <taxon>Dorylaimia</taxon>
        <taxon>Trichinellida</taxon>
        <taxon>Trichinellidae</taxon>
        <taxon>Trichinella</taxon>
    </lineage>
</organism>
<keyword evidence="2" id="KW-1185">Reference proteome</keyword>
<name>A0A0V0T8S3_9BILA</name>
<dbReference type="EMBL" id="JYDJ01000449">
    <property type="protein sequence ID" value="KRX35338.1"/>
    <property type="molecule type" value="Genomic_DNA"/>
</dbReference>